<dbReference type="Proteomes" id="UP000323917">
    <property type="component" value="Chromosome"/>
</dbReference>
<evidence type="ECO:0000256" key="6">
    <source>
        <dbReference type="ARBA" id="ARBA00033074"/>
    </source>
</evidence>
<dbReference type="Pfam" id="PF02465">
    <property type="entry name" value="FliD_N"/>
    <property type="match status" value="1"/>
</dbReference>
<dbReference type="EMBL" id="CP042913">
    <property type="protein sequence ID" value="QEG34171.1"/>
    <property type="molecule type" value="Genomic_DNA"/>
</dbReference>
<reference evidence="10 11" key="1">
    <citation type="submission" date="2019-08" db="EMBL/GenBank/DDBJ databases">
        <title>Deep-cultivation of Planctomycetes and their phenomic and genomic characterization uncovers novel biology.</title>
        <authorList>
            <person name="Wiegand S."/>
            <person name="Jogler M."/>
            <person name="Boedeker C."/>
            <person name="Pinto D."/>
            <person name="Vollmers J."/>
            <person name="Rivas-Marin E."/>
            <person name="Kohn T."/>
            <person name="Peeters S.H."/>
            <person name="Heuer A."/>
            <person name="Rast P."/>
            <person name="Oberbeckmann S."/>
            <person name="Bunk B."/>
            <person name="Jeske O."/>
            <person name="Meyerdierks A."/>
            <person name="Storesund J.E."/>
            <person name="Kallscheuer N."/>
            <person name="Luecker S."/>
            <person name="Lage O.M."/>
            <person name="Pohl T."/>
            <person name="Merkel B.J."/>
            <person name="Hornburger P."/>
            <person name="Mueller R.-W."/>
            <person name="Bruemmer F."/>
            <person name="Labrenz M."/>
            <person name="Spormann A.M."/>
            <person name="Op den Camp H."/>
            <person name="Overmann J."/>
            <person name="Amann R."/>
            <person name="Jetten M.S.M."/>
            <person name="Mascher T."/>
            <person name="Medema M.H."/>
            <person name="Devos D.P."/>
            <person name="Kaster A.-K."/>
            <person name="Ovreas L."/>
            <person name="Rohde M."/>
            <person name="Galperin M.Y."/>
            <person name="Jogler C."/>
        </authorList>
    </citation>
    <scope>NUCLEOTIDE SEQUENCE [LARGE SCALE GENOMIC DNA]</scope>
    <source>
        <strain evidence="10 11">Pr1d</strain>
    </source>
</reference>
<comment type="subunit">
    <text evidence="3">Homopentamer.</text>
</comment>
<dbReference type="InterPro" id="IPR003481">
    <property type="entry name" value="FliD_N"/>
</dbReference>
<dbReference type="PANTHER" id="PTHR30288">
    <property type="entry name" value="FLAGELLAR CAP/ASSEMBLY PROTEIN FLID"/>
    <property type="match status" value="1"/>
</dbReference>
<name>A0A5B9QJ19_9BACT</name>
<organism evidence="10 11">
    <name type="scientific">Bythopirellula goksoeyrii</name>
    <dbReference type="NCBI Taxonomy" id="1400387"/>
    <lineage>
        <taxon>Bacteria</taxon>
        <taxon>Pseudomonadati</taxon>
        <taxon>Planctomycetota</taxon>
        <taxon>Planctomycetia</taxon>
        <taxon>Pirellulales</taxon>
        <taxon>Lacipirellulaceae</taxon>
        <taxon>Bythopirellula</taxon>
    </lineage>
</organism>
<dbReference type="GO" id="GO:0009424">
    <property type="term" value="C:bacterial-type flagellum hook"/>
    <property type="evidence" value="ECO:0007669"/>
    <property type="project" value="InterPro"/>
</dbReference>
<dbReference type="GO" id="GO:0071973">
    <property type="term" value="P:bacterial-type flagellum-dependent cell motility"/>
    <property type="evidence" value="ECO:0007669"/>
    <property type="project" value="TreeGrafter"/>
</dbReference>
<evidence type="ECO:0000313" key="10">
    <source>
        <dbReference type="EMBL" id="QEG34171.1"/>
    </source>
</evidence>
<feature type="domain" description="Flagellar hook-associated protein 2 N-terminal" evidence="8">
    <location>
        <begin position="12"/>
        <end position="110"/>
    </location>
</feature>
<dbReference type="Pfam" id="PF07196">
    <property type="entry name" value="Flagellin_IN"/>
    <property type="match status" value="1"/>
</dbReference>
<keyword evidence="4" id="KW-0175">Coiled coil</keyword>
<evidence type="ECO:0000256" key="5">
    <source>
        <dbReference type="ARBA" id="ARBA00023143"/>
    </source>
</evidence>
<keyword evidence="10" id="KW-0969">Cilium</keyword>
<dbReference type="KEGG" id="bgok:Pr1d_14440"/>
<accession>A0A5B9QJ19</accession>
<evidence type="ECO:0000256" key="4">
    <source>
        <dbReference type="ARBA" id="ARBA00023054"/>
    </source>
</evidence>
<evidence type="ECO:0000259" key="9">
    <source>
        <dbReference type="Pfam" id="PF07195"/>
    </source>
</evidence>
<dbReference type="InterPro" id="IPR040026">
    <property type="entry name" value="FliD"/>
</dbReference>
<keyword evidence="5" id="KW-0975">Bacterial flagellum</keyword>
<sequence>MGRITTNVGLASGLPIKDIVDQLIEVSSAPRNILARRTEDLQAQQLAIGTLSAKLISIQFSLGKLTSSSLYAAKKATSSDATALTATISDSSSLVNSTYSFTPVRTATAQQLVSQRFDSKESTFTAQSFSFRTGGFVDKGISLEELNGGLGVRLGQIRITDKSGESDVVDLRFASTVDDVLDAINANATINVTAKAVGDSIQLVDNTGQASTLSVQEVNNGKTALDLGLSTISASGATTEALGNDVFYLHSGTRLSRLNDGTGVHFTNDAAEVDDLVFEFADDSGPIGLDLSGTKTLGDVVNAINDSTQLAGKVTASIAADGNRLELTDLTTGGGTFAVSNGVLGSAADDLGISKTAVGGTITGSRLVSGLRDTLLSSLNGGSGIEAPGNLEITNRNGVFSSIDLSAAETLGDVVNAINTQATDVTAAISDNRGGIVLTDTSGGSASNLLVASESGSTIAEDLGIVHDSAAEKVESGVLNRQLLSKATLLSSINGGRGISTLGDITITDTVGVRETIDLNQVDAEAKTIGDVIDRINASTLGVEARINDTGDGIVLVDTASGSGTIIVDDASGTVAADLNLLGESVEVDIEGVPTQVLNGTSSNSFAIEDDDTLADIVKKINDLDAGVTASLLNDGQGVRLSLTVEKTGAANALLLDFEEANFQFQQISKAQDALLQFGSVQESGGGILVTSSTNTFKEVVSGLSLTIQKASTTPVSITVASNDSGLVTAAEDFIASYNSLRDELKKLTDFDPTANTTGLLFGTSEALRVDTQLSRLVTDRHFGLGSFETLAEIGININGDGKLELDKAKFQEAYQTDPEGLQAFFGDDEKHGVASKFDSIVEQLAGETGGLLTNRTDSLQSTIESNSDRIAQLDAFLERQRETLLLQYAQLESILANFQATQSALSAFSPVPPIGSTG</sequence>
<dbReference type="OrthoDB" id="244268at2"/>
<evidence type="ECO:0000256" key="3">
    <source>
        <dbReference type="ARBA" id="ARBA00011255"/>
    </source>
</evidence>
<evidence type="ECO:0000259" key="8">
    <source>
        <dbReference type="Pfam" id="PF02465"/>
    </source>
</evidence>
<dbReference type="RefSeq" id="WP_148072853.1">
    <property type="nucleotide sequence ID" value="NZ_CP042913.1"/>
</dbReference>
<comment type="similarity">
    <text evidence="2">Belongs to the FliD family.</text>
</comment>
<dbReference type="PANTHER" id="PTHR30288:SF0">
    <property type="entry name" value="FLAGELLAR HOOK-ASSOCIATED PROTEIN 2"/>
    <property type="match status" value="1"/>
</dbReference>
<dbReference type="InterPro" id="IPR010810">
    <property type="entry name" value="Flagellin_hook_IN_motif"/>
</dbReference>
<proteinExistence type="inferred from homology"/>
<gene>
    <name evidence="10" type="primary">fliD</name>
    <name evidence="10" type="ORF">Pr1d_14440</name>
</gene>
<keyword evidence="10" id="KW-0282">Flagellum</keyword>
<evidence type="ECO:0000313" key="11">
    <source>
        <dbReference type="Proteomes" id="UP000323917"/>
    </source>
</evidence>
<dbReference type="AlphaFoldDB" id="A0A5B9QJ19"/>
<evidence type="ECO:0000256" key="2">
    <source>
        <dbReference type="ARBA" id="ARBA00009764"/>
    </source>
</evidence>
<comment type="subcellular location">
    <subcellularLocation>
        <location evidence="1">Bacterial flagellum</location>
    </subcellularLocation>
</comment>
<protein>
    <recommendedName>
        <fullName evidence="7">Filament cap protein</fullName>
    </recommendedName>
    <alternativeName>
        <fullName evidence="6">Flagellar cap protein</fullName>
    </alternativeName>
</protein>
<evidence type="ECO:0000256" key="7">
    <source>
        <dbReference type="ARBA" id="ARBA00033192"/>
    </source>
</evidence>
<dbReference type="InterPro" id="IPR010809">
    <property type="entry name" value="FliD_C"/>
</dbReference>
<dbReference type="GO" id="GO:0009421">
    <property type="term" value="C:bacterial-type flagellum filament cap"/>
    <property type="evidence" value="ECO:0007669"/>
    <property type="project" value="InterPro"/>
</dbReference>
<keyword evidence="10" id="KW-0966">Cell projection</keyword>
<dbReference type="Pfam" id="PF07195">
    <property type="entry name" value="FliD_C"/>
    <property type="match status" value="1"/>
</dbReference>
<evidence type="ECO:0000256" key="1">
    <source>
        <dbReference type="ARBA" id="ARBA00004365"/>
    </source>
</evidence>
<feature type="domain" description="Flagellar hook-associated protein 2 C-terminal" evidence="9">
    <location>
        <begin position="673"/>
        <end position="900"/>
    </location>
</feature>
<dbReference type="GO" id="GO:0007155">
    <property type="term" value="P:cell adhesion"/>
    <property type="evidence" value="ECO:0007669"/>
    <property type="project" value="InterPro"/>
</dbReference>
<keyword evidence="11" id="KW-1185">Reference proteome</keyword>